<dbReference type="EMBL" id="BBXV01000024">
    <property type="protein sequence ID" value="GAQ18173.1"/>
    <property type="molecule type" value="Genomic_DNA"/>
</dbReference>
<accession>A0A0U9HZR0</accession>
<feature type="transmembrane region" description="Helical" evidence="1">
    <location>
        <begin position="45"/>
        <end position="64"/>
    </location>
</feature>
<feature type="transmembrane region" description="Helical" evidence="1">
    <location>
        <begin position="20"/>
        <end position="39"/>
    </location>
</feature>
<reference evidence="2 3" key="2">
    <citation type="journal article" date="2016" name="Genome Announc.">
        <title>Draft Genome Sequence of Oceanobacillus picturae Heshi-B3, Isolated from Fermented Rice Bran in a Traditional Japanese Seafood Dish.</title>
        <authorList>
            <person name="Akuzawa S."/>
            <person name="Nagaoka J."/>
            <person name="Kanekatsu M."/>
            <person name="Kanesaki Y."/>
            <person name="Suzuki T."/>
        </authorList>
    </citation>
    <scope>NUCLEOTIDE SEQUENCE [LARGE SCALE GENOMIC DNA]</scope>
    <source>
        <strain evidence="2 3">Heshi-B3</strain>
    </source>
</reference>
<dbReference type="OrthoDB" id="2427942at2"/>
<keyword evidence="1" id="KW-0472">Membrane</keyword>
<keyword evidence="1" id="KW-1133">Transmembrane helix</keyword>
<evidence type="ECO:0000313" key="3">
    <source>
        <dbReference type="Proteomes" id="UP000052946"/>
    </source>
</evidence>
<protein>
    <recommendedName>
        <fullName evidence="4">DUF2178 domain-containing protein</fullName>
    </recommendedName>
</protein>
<feature type="transmembrane region" description="Helical" evidence="1">
    <location>
        <begin position="116"/>
        <end position="137"/>
    </location>
</feature>
<evidence type="ECO:0008006" key="4">
    <source>
        <dbReference type="Google" id="ProtNLM"/>
    </source>
</evidence>
<comment type="caution">
    <text evidence="2">The sequence shown here is derived from an EMBL/GenBank/DDBJ whole genome shotgun (WGS) entry which is preliminary data.</text>
</comment>
<dbReference type="Proteomes" id="UP000052946">
    <property type="component" value="Unassembled WGS sequence"/>
</dbReference>
<evidence type="ECO:0000313" key="2">
    <source>
        <dbReference type="EMBL" id="GAQ18173.1"/>
    </source>
</evidence>
<dbReference type="RefSeq" id="WP_058950280.1">
    <property type="nucleotide sequence ID" value="NZ_BBXV01000024.1"/>
</dbReference>
<dbReference type="AlphaFoldDB" id="A0A0U9HZR0"/>
<gene>
    <name evidence="2" type="ORF">OPHB3_2112</name>
</gene>
<evidence type="ECO:0000256" key="1">
    <source>
        <dbReference type="SAM" id="Phobius"/>
    </source>
</evidence>
<proteinExistence type="predicted"/>
<organism evidence="2 3">
    <name type="scientific">Oceanobacillus picturae</name>
    <dbReference type="NCBI Taxonomy" id="171693"/>
    <lineage>
        <taxon>Bacteria</taxon>
        <taxon>Bacillati</taxon>
        <taxon>Bacillota</taxon>
        <taxon>Bacilli</taxon>
        <taxon>Bacillales</taxon>
        <taxon>Bacillaceae</taxon>
        <taxon>Oceanobacillus</taxon>
    </lineage>
</organism>
<feature type="transmembrane region" description="Helical" evidence="1">
    <location>
        <begin position="84"/>
        <end position="110"/>
    </location>
</feature>
<reference evidence="3" key="1">
    <citation type="submission" date="2015-07" db="EMBL/GenBank/DDBJ databases">
        <title>Draft Genome Sequence of Oceanobacillus picturae Heshi-B3 that Was Isolated from Fermented Rice Bran with Aging Salted Mackerel, Which Was Named Heshiko as Traditional Fermented Seafood in Japan.</title>
        <authorList>
            <person name="Akuzawa S."/>
            <person name="Nakagawa J."/>
            <person name="Kanekatsu T."/>
            <person name="Kanesaki Y."/>
            <person name="Suzuki T."/>
        </authorList>
    </citation>
    <scope>NUCLEOTIDE SEQUENCE [LARGE SCALE GENOMIC DNA]</scope>
    <source>
        <strain evidence="3">Heshi-B3</strain>
    </source>
</reference>
<sequence length="140" mass="16065">MKTNERKKWVAFFEKWKGIFIIVCTAIGTSLGASLVYLFTGEFPYEVVVGSLVAAVILAVIEVIKKKRKKDNVPEADERVARNVFRFFAFTSHIFLAVLFIGMTLFTLLGNEEVPLLYLWIFFFLFIWISGIGAFIAKRR</sequence>
<keyword evidence="1" id="KW-0812">Transmembrane</keyword>
<name>A0A0U9HZR0_9BACI</name>